<dbReference type="InterPro" id="IPR007673">
    <property type="entry name" value="Condensin_cplx_su1"/>
</dbReference>
<dbReference type="PANTHER" id="PTHR14222:SF2">
    <property type="entry name" value="CONDENSIN COMPLEX SUBUNIT 1"/>
    <property type="match status" value="1"/>
</dbReference>
<dbReference type="Proteomes" id="UP000827092">
    <property type="component" value="Unassembled WGS sequence"/>
</dbReference>
<dbReference type="AlphaFoldDB" id="A0AAV6UK14"/>
<dbReference type="InterPro" id="IPR016024">
    <property type="entry name" value="ARM-type_fold"/>
</dbReference>
<name>A0AAV6UK14_9ARAC</name>
<accession>A0AAV6UK14</accession>
<evidence type="ECO:0000256" key="9">
    <source>
        <dbReference type="ARBA" id="ARBA00023306"/>
    </source>
</evidence>
<feature type="domain" description="Condensin complex subunit 1 N-terminal" evidence="13">
    <location>
        <begin position="93"/>
        <end position="225"/>
    </location>
</feature>
<keyword evidence="6 10" id="KW-0498">Mitosis</keyword>
<dbReference type="GO" id="GO:0010032">
    <property type="term" value="P:meiotic chromosome condensation"/>
    <property type="evidence" value="ECO:0007669"/>
    <property type="project" value="TreeGrafter"/>
</dbReference>
<dbReference type="GO" id="GO:0000796">
    <property type="term" value="C:condensin complex"/>
    <property type="evidence" value="ECO:0007669"/>
    <property type="project" value="TreeGrafter"/>
</dbReference>
<proteinExistence type="inferred from homology"/>
<evidence type="ECO:0000256" key="8">
    <source>
        <dbReference type="ARBA" id="ARBA00023242"/>
    </source>
</evidence>
<dbReference type="InterPro" id="IPR024324">
    <property type="entry name" value="Condensin_cplx_su1_N"/>
</dbReference>
<comment type="function">
    <text evidence="10">Regulatory subunit of the condensin complex, a complex required for conversion of interphase chromatin into mitotic-like condense chromosomes. The condensin complex probably introduces positive supercoils into relaxed DNA in the presence of type I topoisomerases and converts nicked DNA into positive knotted forms in the presence of type II topoisomerases.</text>
</comment>
<evidence type="ECO:0000256" key="7">
    <source>
        <dbReference type="ARBA" id="ARBA00023067"/>
    </source>
</evidence>
<evidence type="ECO:0000256" key="10">
    <source>
        <dbReference type="PIRNR" id="PIRNR017127"/>
    </source>
</evidence>
<dbReference type="GO" id="GO:0005634">
    <property type="term" value="C:nucleus"/>
    <property type="evidence" value="ECO:0007669"/>
    <property type="project" value="UniProtKB-SubCell"/>
</dbReference>
<evidence type="ECO:0000256" key="3">
    <source>
        <dbReference type="ARBA" id="ARBA00009606"/>
    </source>
</evidence>
<dbReference type="GO" id="GO:0000779">
    <property type="term" value="C:condensed chromosome, centromeric region"/>
    <property type="evidence" value="ECO:0007669"/>
    <property type="project" value="TreeGrafter"/>
</dbReference>
<dbReference type="Gene3D" id="1.25.10.10">
    <property type="entry name" value="Leucine-rich Repeat Variant"/>
    <property type="match status" value="1"/>
</dbReference>
<dbReference type="GO" id="GO:0007076">
    <property type="term" value="P:mitotic chromosome condensation"/>
    <property type="evidence" value="ECO:0007669"/>
    <property type="project" value="InterPro"/>
</dbReference>
<dbReference type="InterPro" id="IPR026971">
    <property type="entry name" value="CND1/NCAPD3"/>
</dbReference>
<dbReference type="InterPro" id="IPR011989">
    <property type="entry name" value="ARM-like"/>
</dbReference>
<evidence type="ECO:0000256" key="5">
    <source>
        <dbReference type="ARBA" id="ARBA00022618"/>
    </source>
</evidence>
<dbReference type="PANTHER" id="PTHR14222">
    <property type="entry name" value="CONDENSIN"/>
    <property type="match status" value="1"/>
</dbReference>
<organism evidence="14 15">
    <name type="scientific">Oedothorax gibbosus</name>
    <dbReference type="NCBI Taxonomy" id="931172"/>
    <lineage>
        <taxon>Eukaryota</taxon>
        <taxon>Metazoa</taxon>
        <taxon>Ecdysozoa</taxon>
        <taxon>Arthropoda</taxon>
        <taxon>Chelicerata</taxon>
        <taxon>Arachnida</taxon>
        <taxon>Araneae</taxon>
        <taxon>Araneomorphae</taxon>
        <taxon>Entelegynae</taxon>
        <taxon>Araneoidea</taxon>
        <taxon>Linyphiidae</taxon>
        <taxon>Erigoninae</taxon>
        <taxon>Oedothorax</taxon>
    </lineage>
</organism>
<feature type="region of interest" description="Disordered" evidence="11">
    <location>
        <begin position="860"/>
        <end position="900"/>
    </location>
</feature>
<comment type="caution">
    <text evidence="14">The sequence shown here is derived from an EMBL/GenBank/DDBJ whole genome shotgun (WGS) entry which is preliminary data.</text>
</comment>
<evidence type="ECO:0000256" key="2">
    <source>
        <dbReference type="ARBA" id="ARBA00004286"/>
    </source>
</evidence>
<dbReference type="Pfam" id="PF12717">
    <property type="entry name" value="Cnd1"/>
    <property type="match status" value="1"/>
</dbReference>
<dbReference type="InterPro" id="IPR032682">
    <property type="entry name" value="Cnd1_C"/>
</dbReference>
<evidence type="ECO:0000256" key="6">
    <source>
        <dbReference type="ARBA" id="ARBA00022776"/>
    </source>
</evidence>
<protein>
    <recommendedName>
        <fullName evidence="10">Condensin complex subunit 1</fullName>
    </recommendedName>
</protein>
<reference evidence="14 15" key="1">
    <citation type="journal article" date="2022" name="Nat. Ecol. Evol.">
        <title>A masculinizing supergene underlies an exaggerated male reproductive morph in a spider.</title>
        <authorList>
            <person name="Hendrickx F."/>
            <person name="De Corte Z."/>
            <person name="Sonet G."/>
            <person name="Van Belleghem S.M."/>
            <person name="Kostlbacher S."/>
            <person name="Vangestel C."/>
        </authorList>
    </citation>
    <scope>NUCLEOTIDE SEQUENCE [LARGE SCALE GENOMIC DNA]</scope>
    <source>
        <strain evidence="14">W744_W776</strain>
    </source>
</reference>
<feature type="compositionally biased region" description="Basic and acidic residues" evidence="11">
    <location>
        <begin position="474"/>
        <end position="508"/>
    </location>
</feature>
<evidence type="ECO:0000313" key="14">
    <source>
        <dbReference type="EMBL" id="KAG8183631.1"/>
    </source>
</evidence>
<keyword evidence="5 10" id="KW-0132">Cell division</keyword>
<keyword evidence="7 10" id="KW-0226">DNA condensation</keyword>
<evidence type="ECO:0000313" key="15">
    <source>
        <dbReference type="Proteomes" id="UP000827092"/>
    </source>
</evidence>
<keyword evidence="8" id="KW-0539">Nucleus</keyword>
<keyword evidence="15" id="KW-1185">Reference proteome</keyword>
<keyword evidence="9 10" id="KW-0131">Cell cycle</keyword>
<evidence type="ECO:0000256" key="11">
    <source>
        <dbReference type="SAM" id="MobiDB-lite"/>
    </source>
</evidence>
<comment type="similarity">
    <text evidence="3 10">Belongs to the CND1 (condensin subunit 1) family.</text>
</comment>
<dbReference type="Pfam" id="PF12922">
    <property type="entry name" value="Cnd1_N"/>
    <property type="match status" value="1"/>
</dbReference>
<dbReference type="GO" id="GO:0042393">
    <property type="term" value="F:histone binding"/>
    <property type="evidence" value="ECO:0007669"/>
    <property type="project" value="TreeGrafter"/>
</dbReference>
<comment type="subcellular location">
    <subcellularLocation>
        <location evidence="2">Chromosome</location>
    </subcellularLocation>
    <subcellularLocation>
        <location evidence="1">Nucleus</location>
    </subcellularLocation>
</comment>
<evidence type="ECO:0000256" key="4">
    <source>
        <dbReference type="ARBA" id="ARBA00022454"/>
    </source>
</evidence>
<sequence>MCDAEFVIPSRLENLFQAAVKQYCVKDVMTKQSVTVEVLQLKRSMYNDTAGFIFNNFDIYCNLIRQFSEFDESLKITAFRILIQVSDKVNTLLSTALDEEIEEFNQDESFSHRNLLKMTVYLLCEFAHAFEGEQLKKTASDKITKGRKKKQTVDDSDLSEWPEERLKFIVAVKKFFLIPIRKFWNPPIIEYDFTSFVTNAFFQLLENTEVSKDKGMKLEIFRFLGGVLSENRTGLGYSIKILQLVQDFEHLPIVMAEAVMHFVKENAADTLISDICRESTLLDVKTLTQNLTAAHSLSQFLVSICESCTEKVMAVIGSLLQFLEMESHVMRNCVLSIIGIILTKVLANENISKKEQQTREDLLSHIEAHLWDANSFVRCRAIQVLKNLMDDKALASVELHHFGMLVSNRIQDKVKYVPLTVLRESYQTESEKLNLMKKSRPLIFEDSDDEEEAAEKSVGNAVIFDDSDEEDAMDVEKDPEEKSPEEQATDSAKESADKEAEATDKPSEPVDETSEEECQKQQTLVNYLRDTLNFAEVIHGLSEPVCALLHSSTNTDVLEAIEFFTAAATSLVNGSDSGIREILNLVWSNETAVKDAALNAFKSLYLSDIKNIKKDPEVANNLLALLKGGTNDDALNLQAFVQHFCKLGEIPEIISSVLWSKFTNPDSGASVEDKVAILLFIGMASEDCPTFVLGHIDELVKHGLGLEGESNYQLAMYTFQALEKSNRKQRGKYSSLSQSDLELRLPQNHIIVKHFKHLLVNGIRNFEDDQWCPMADSALSALFSIMEDPVLLCEEIALKVMNTVYGNNNVADLGEDTACEIPNILLSRFMAFCGHVAIHYLTYLKVDHFASLRRQELEREQRRRKSKANSINFSTPKYNSIHHSPRSKSGKKSSKKRQSIGHKSYKLLPPMDEEATYEIILKMCEKEVRDDKKLIGRLFPLVTMTCRSCLKNFNKEVLAAASNALAKFMLFSESVCQEMMQIFATITEMSSEAYIRANMVIAMADLITLYPNIVEPWTPKIYQRLNDESVSVREAAIVTITHLILHDFIRVKSLISDAAKCIADAEKTVSDVAKYLFAELSKKGNVIYNIIPDIISTLSDPKCSFSEEKFQIVLRHMLQYIEKEKLIEGLVEKLCCRFTDSSTDVQLHELTFCLSILTLNDKCYSKLMEFKNLLKERMSDPVILKYITNITANAKKNDAKTAAELETFRKELGI</sequence>
<keyword evidence="4" id="KW-0158">Chromosome</keyword>
<feature type="compositionally biased region" description="Basic residues" evidence="11">
    <location>
        <begin position="883"/>
        <end position="900"/>
    </location>
</feature>
<dbReference type="PIRSF" id="PIRSF017127">
    <property type="entry name" value="Condensin_D2"/>
    <property type="match status" value="1"/>
</dbReference>
<feature type="domain" description="Condensin complex subunit 1 C-terminal" evidence="12">
    <location>
        <begin position="995"/>
        <end position="1155"/>
    </location>
</feature>
<feature type="compositionally biased region" description="Polar residues" evidence="11">
    <location>
        <begin position="868"/>
        <end position="882"/>
    </location>
</feature>
<feature type="region of interest" description="Disordered" evidence="11">
    <location>
        <begin position="447"/>
        <end position="518"/>
    </location>
</feature>
<dbReference type="EMBL" id="JAFNEN010000412">
    <property type="protein sequence ID" value="KAG8183631.1"/>
    <property type="molecule type" value="Genomic_DNA"/>
</dbReference>
<dbReference type="SUPFAM" id="SSF48371">
    <property type="entry name" value="ARM repeat"/>
    <property type="match status" value="1"/>
</dbReference>
<evidence type="ECO:0000259" key="13">
    <source>
        <dbReference type="Pfam" id="PF12922"/>
    </source>
</evidence>
<evidence type="ECO:0000256" key="1">
    <source>
        <dbReference type="ARBA" id="ARBA00004123"/>
    </source>
</evidence>
<dbReference type="GO" id="GO:0051301">
    <property type="term" value="P:cell division"/>
    <property type="evidence" value="ECO:0007669"/>
    <property type="project" value="UniProtKB-KW"/>
</dbReference>
<gene>
    <name evidence="14" type="ORF">JTE90_005619</name>
</gene>
<evidence type="ECO:0000259" key="12">
    <source>
        <dbReference type="Pfam" id="PF12717"/>
    </source>
</evidence>